<feature type="transmembrane region" description="Helical" evidence="9">
    <location>
        <begin position="267"/>
        <end position="284"/>
    </location>
</feature>
<feature type="transmembrane region" description="Helical" evidence="9">
    <location>
        <begin position="304"/>
        <end position="335"/>
    </location>
</feature>
<evidence type="ECO:0000256" key="1">
    <source>
        <dbReference type="ARBA" id="ARBA00004651"/>
    </source>
</evidence>
<feature type="transmembrane region" description="Helical" evidence="9">
    <location>
        <begin position="206"/>
        <end position="228"/>
    </location>
</feature>
<evidence type="ECO:0000313" key="11">
    <source>
        <dbReference type="Proteomes" id="UP001501842"/>
    </source>
</evidence>
<evidence type="ECO:0000256" key="2">
    <source>
        <dbReference type="ARBA" id="ARBA00009773"/>
    </source>
</evidence>
<keyword evidence="6 9" id="KW-1133">Transmembrane helix</keyword>
<evidence type="ECO:0000256" key="4">
    <source>
        <dbReference type="ARBA" id="ARBA00022475"/>
    </source>
</evidence>
<dbReference type="PANTHER" id="PTHR21716:SF53">
    <property type="entry name" value="PERMEASE PERM-RELATED"/>
    <property type="match status" value="1"/>
</dbReference>
<feature type="transmembrane region" description="Helical" evidence="9">
    <location>
        <begin position="234"/>
        <end position="260"/>
    </location>
</feature>
<evidence type="ECO:0000313" key="10">
    <source>
        <dbReference type="EMBL" id="GAA2727679.1"/>
    </source>
</evidence>
<evidence type="ECO:0000256" key="5">
    <source>
        <dbReference type="ARBA" id="ARBA00022692"/>
    </source>
</evidence>
<protein>
    <submittedName>
        <fullName evidence="10">AI-2E family transporter</fullName>
    </submittedName>
</protein>
<evidence type="ECO:0000256" key="6">
    <source>
        <dbReference type="ARBA" id="ARBA00022989"/>
    </source>
</evidence>
<keyword evidence="11" id="KW-1185">Reference proteome</keyword>
<dbReference type="InterPro" id="IPR002549">
    <property type="entry name" value="AI-2E-like"/>
</dbReference>
<feature type="transmembrane region" description="Helical" evidence="9">
    <location>
        <begin position="66"/>
        <end position="88"/>
    </location>
</feature>
<comment type="similarity">
    <text evidence="2">Belongs to the autoinducer-2 exporter (AI-2E) (TC 2.A.86) family.</text>
</comment>
<sequence>MDLEGALRRKTMKAGHRLLVLVLATVAIWAFWQVRTVAIPVLLGVFIASVTVPPANALIRRGMNGALATTVVWLGMVAGIALLVLLLVPVTQAGISDLGASVDQFGVTLQELATKVGLGESRVADLTEQARQWVSDESGRLAGEALTGVRTTGEIVIGAVLALVLAIYFTHGGAHLFGWLTDLAPASAREPIHSGGSVIFHVFGRYVRGVAVVGFVDGFFIGLALWILDVPLAIPLAFLTWIGAFLPIVGAFLAGLLAAIVAFVAKGWLVALIVVAVTIAIQQLEGHILAPQIYGRALDLPAPVILVAIALGSTLAGIAGAFLAAPLVSAAVALLQHRSPPPEPGGAPPKTLGDTGDAPAKN</sequence>
<keyword evidence="4" id="KW-1003">Cell membrane</keyword>
<organism evidence="10 11">
    <name type="scientific">Actinocorallia aurantiaca</name>
    <dbReference type="NCBI Taxonomy" id="46204"/>
    <lineage>
        <taxon>Bacteria</taxon>
        <taxon>Bacillati</taxon>
        <taxon>Actinomycetota</taxon>
        <taxon>Actinomycetes</taxon>
        <taxon>Streptosporangiales</taxon>
        <taxon>Thermomonosporaceae</taxon>
        <taxon>Actinocorallia</taxon>
    </lineage>
</organism>
<feature type="transmembrane region" description="Helical" evidence="9">
    <location>
        <begin position="38"/>
        <end position="59"/>
    </location>
</feature>
<evidence type="ECO:0000256" key="3">
    <source>
        <dbReference type="ARBA" id="ARBA00022448"/>
    </source>
</evidence>
<keyword evidence="7 9" id="KW-0472">Membrane</keyword>
<proteinExistence type="inferred from homology"/>
<reference evidence="10 11" key="1">
    <citation type="journal article" date="2019" name="Int. J. Syst. Evol. Microbiol.">
        <title>The Global Catalogue of Microorganisms (GCM) 10K type strain sequencing project: providing services to taxonomists for standard genome sequencing and annotation.</title>
        <authorList>
            <consortium name="The Broad Institute Genomics Platform"/>
            <consortium name="The Broad Institute Genome Sequencing Center for Infectious Disease"/>
            <person name="Wu L."/>
            <person name="Ma J."/>
        </authorList>
    </citation>
    <scope>NUCLEOTIDE SEQUENCE [LARGE SCALE GENOMIC DNA]</scope>
    <source>
        <strain evidence="10 11">JCM 8201</strain>
    </source>
</reference>
<dbReference type="RefSeq" id="WP_344451404.1">
    <property type="nucleotide sequence ID" value="NZ_BAAATZ010000012.1"/>
</dbReference>
<dbReference type="Proteomes" id="UP001501842">
    <property type="component" value="Unassembled WGS sequence"/>
</dbReference>
<comment type="caution">
    <text evidence="10">The sequence shown here is derived from an EMBL/GenBank/DDBJ whole genome shotgun (WGS) entry which is preliminary data.</text>
</comment>
<dbReference type="Pfam" id="PF01594">
    <property type="entry name" value="AI-2E_transport"/>
    <property type="match status" value="1"/>
</dbReference>
<dbReference type="EMBL" id="BAAATZ010000012">
    <property type="protein sequence ID" value="GAA2727679.1"/>
    <property type="molecule type" value="Genomic_DNA"/>
</dbReference>
<keyword evidence="3" id="KW-0813">Transport</keyword>
<comment type="subcellular location">
    <subcellularLocation>
        <location evidence="1">Cell membrane</location>
        <topology evidence="1">Multi-pass membrane protein</topology>
    </subcellularLocation>
</comment>
<keyword evidence="5 9" id="KW-0812">Transmembrane</keyword>
<gene>
    <name evidence="10" type="ORF">GCM10010439_34170</name>
</gene>
<accession>A0ABN3U9V7</accession>
<evidence type="ECO:0000256" key="7">
    <source>
        <dbReference type="ARBA" id="ARBA00023136"/>
    </source>
</evidence>
<dbReference type="PANTHER" id="PTHR21716">
    <property type="entry name" value="TRANSMEMBRANE PROTEIN"/>
    <property type="match status" value="1"/>
</dbReference>
<feature type="transmembrane region" description="Helical" evidence="9">
    <location>
        <begin position="155"/>
        <end position="180"/>
    </location>
</feature>
<feature type="transmembrane region" description="Helical" evidence="9">
    <location>
        <begin position="14"/>
        <end position="32"/>
    </location>
</feature>
<feature type="region of interest" description="Disordered" evidence="8">
    <location>
        <begin position="339"/>
        <end position="362"/>
    </location>
</feature>
<name>A0ABN3U9V7_9ACTN</name>
<evidence type="ECO:0000256" key="8">
    <source>
        <dbReference type="SAM" id="MobiDB-lite"/>
    </source>
</evidence>
<evidence type="ECO:0000256" key="9">
    <source>
        <dbReference type="SAM" id="Phobius"/>
    </source>
</evidence>